<keyword evidence="1" id="KW-1133">Transmembrane helix</keyword>
<gene>
    <name evidence="2" type="ORF">FPS98_18430</name>
</gene>
<organism evidence="2 3">
    <name type="scientific">Brevibacillus brevis</name>
    <name type="common">Bacillus brevis</name>
    <dbReference type="NCBI Taxonomy" id="1393"/>
    <lineage>
        <taxon>Bacteria</taxon>
        <taxon>Bacillati</taxon>
        <taxon>Bacillota</taxon>
        <taxon>Bacilli</taxon>
        <taxon>Bacillales</taxon>
        <taxon>Paenibacillaceae</taxon>
        <taxon>Brevibacillus</taxon>
    </lineage>
</organism>
<evidence type="ECO:0000313" key="3">
    <source>
        <dbReference type="Proteomes" id="UP000317713"/>
    </source>
</evidence>
<evidence type="ECO:0000313" key="2">
    <source>
        <dbReference type="EMBL" id="QDS35831.1"/>
    </source>
</evidence>
<reference evidence="2 3" key="1">
    <citation type="submission" date="2019-07" db="EMBL/GenBank/DDBJ databases">
        <title>Characterization of Brevibacillus brevis HK544, as a potential biocontrol agent.</title>
        <authorList>
            <person name="Kim H."/>
        </authorList>
    </citation>
    <scope>NUCLEOTIDE SEQUENCE [LARGE SCALE GENOMIC DNA]</scope>
    <source>
        <strain evidence="2 3">HK544</strain>
    </source>
</reference>
<dbReference type="Proteomes" id="UP000317713">
    <property type="component" value="Chromosome"/>
</dbReference>
<dbReference type="RefSeq" id="WP_144617446.1">
    <property type="nucleotide sequence ID" value="NZ_CP042161.1"/>
</dbReference>
<evidence type="ECO:0000256" key="1">
    <source>
        <dbReference type="SAM" id="Phobius"/>
    </source>
</evidence>
<name>A0A517IAC1_BREBE</name>
<sequence>MAITHEMMALFLQFGLFIIGLLTLIVAIIALTRKK</sequence>
<feature type="transmembrane region" description="Helical" evidence="1">
    <location>
        <begin position="12"/>
        <end position="31"/>
    </location>
</feature>
<proteinExistence type="predicted"/>
<accession>A0A517IAC1</accession>
<dbReference type="InterPro" id="IPR031616">
    <property type="entry name" value="BsrE-like"/>
</dbReference>
<keyword evidence="1" id="KW-0812">Transmembrane</keyword>
<dbReference type="EMBL" id="CP042161">
    <property type="protein sequence ID" value="QDS35831.1"/>
    <property type="molecule type" value="Genomic_DNA"/>
</dbReference>
<keyword evidence="1" id="KW-0472">Membrane</keyword>
<dbReference type="Pfam" id="PF16935">
    <property type="entry name" value="Hol_Tox"/>
    <property type="match status" value="1"/>
</dbReference>
<dbReference type="AlphaFoldDB" id="A0A517IAC1"/>
<protein>
    <submittedName>
        <fullName evidence="2">Putative holin-like toxin</fullName>
    </submittedName>
</protein>